<proteinExistence type="predicted"/>
<evidence type="ECO:0000256" key="1">
    <source>
        <dbReference type="SAM" id="MobiDB-lite"/>
    </source>
</evidence>
<evidence type="ECO:0000313" key="2">
    <source>
        <dbReference type="EMBL" id="RRT34592.1"/>
    </source>
</evidence>
<protein>
    <submittedName>
        <fullName evidence="2">Uncharacterized protein</fullName>
    </submittedName>
</protein>
<comment type="caution">
    <text evidence="2">The sequence shown here is derived from an EMBL/GenBank/DDBJ whole genome shotgun (WGS) entry which is preliminary data.</text>
</comment>
<name>A0A426X536_ENSVE</name>
<dbReference type="AlphaFoldDB" id="A0A426X536"/>
<sequence length="220" mass="24333">MSRAPRSALSLVTACHTTDTGLRTSATTLPDQHIRPPPVQPLLFPLHYRTQLAEPATTFFSLSNSSKSPPHPTACNSPFFFVTKGLILREVHHNNGDVVQPCRLHPAATDSQSPASFYEVVATDRLLKLRLLFHNRIEQRYHRLRIRRFRHRPSSVRLPNDSKSRASINRAVLSFLCYQTTAHPTSPPTSLPTASASSPTATLGAPSQSSVPFNHGSRAE</sequence>
<feature type="compositionally biased region" description="Low complexity" evidence="1">
    <location>
        <begin position="191"/>
        <end position="207"/>
    </location>
</feature>
<dbReference type="EMBL" id="AMZH03026487">
    <property type="protein sequence ID" value="RRT34592.1"/>
    <property type="molecule type" value="Genomic_DNA"/>
</dbReference>
<accession>A0A426X536</accession>
<evidence type="ECO:0000313" key="3">
    <source>
        <dbReference type="Proteomes" id="UP000287651"/>
    </source>
</evidence>
<reference evidence="2 3" key="1">
    <citation type="journal article" date="2014" name="Agronomy (Basel)">
        <title>A Draft Genome Sequence for Ensete ventricosum, the Drought-Tolerant Tree Against Hunger.</title>
        <authorList>
            <person name="Harrison J."/>
            <person name="Moore K.A."/>
            <person name="Paszkiewicz K."/>
            <person name="Jones T."/>
            <person name="Grant M."/>
            <person name="Ambacheew D."/>
            <person name="Muzemil S."/>
            <person name="Studholme D.J."/>
        </authorList>
    </citation>
    <scope>NUCLEOTIDE SEQUENCE [LARGE SCALE GENOMIC DNA]</scope>
</reference>
<dbReference type="Proteomes" id="UP000287651">
    <property type="component" value="Unassembled WGS sequence"/>
</dbReference>
<feature type="region of interest" description="Disordered" evidence="1">
    <location>
        <begin position="184"/>
        <end position="220"/>
    </location>
</feature>
<gene>
    <name evidence="2" type="ORF">B296_00038847</name>
</gene>
<organism evidence="2 3">
    <name type="scientific">Ensete ventricosum</name>
    <name type="common">Abyssinian banana</name>
    <name type="synonym">Musa ensete</name>
    <dbReference type="NCBI Taxonomy" id="4639"/>
    <lineage>
        <taxon>Eukaryota</taxon>
        <taxon>Viridiplantae</taxon>
        <taxon>Streptophyta</taxon>
        <taxon>Embryophyta</taxon>
        <taxon>Tracheophyta</taxon>
        <taxon>Spermatophyta</taxon>
        <taxon>Magnoliopsida</taxon>
        <taxon>Liliopsida</taxon>
        <taxon>Zingiberales</taxon>
        <taxon>Musaceae</taxon>
        <taxon>Ensete</taxon>
    </lineage>
</organism>